<feature type="domain" description="Thiamin pyrophosphokinase thiamin-binding" evidence="6">
    <location>
        <begin position="151"/>
        <end position="210"/>
    </location>
</feature>
<keyword evidence="1" id="KW-0808">Transferase</keyword>
<dbReference type="InterPro" id="IPR053149">
    <property type="entry name" value="TPK"/>
</dbReference>
<gene>
    <name evidence="7" type="ORF">C7383_11417</name>
</gene>
<dbReference type="PANTHER" id="PTHR41299">
    <property type="entry name" value="THIAMINE PYROPHOSPHOKINASE"/>
    <property type="match status" value="1"/>
</dbReference>
<dbReference type="AlphaFoldDB" id="A0AB73SZX6"/>
<dbReference type="PANTHER" id="PTHR41299:SF1">
    <property type="entry name" value="THIAMINE PYROPHOSPHOKINASE"/>
    <property type="match status" value="1"/>
</dbReference>
<evidence type="ECO:0000256" key="2">
    <source>
        <dbReference type="ARBA" id="ARBA00022741"/>
    </source>
</evidence>
<name>A0AB73SZX6_9FIRM</name>
<keyword evidence="8" id="KW-1185">Reference proteome</keyword>
<dbReference type="GO" id="GO:0005524">
    <property type="term" value="F:ATP binding"/>
    <property type="evidence" value="ECO:0007669"/>
    <property type="project" value="UniProtKB-KW"/>
</dbReference>
<keyword evidence="3" id="KW-0418">Kinase</keyword>
<evidence type="ECO:0000256" key="1">
    <source>
        <dbReference type="ARBA" id="ARBA00022679"/>
    </source>
</evidence>
<evidence type="ECO:0000256" key="5">
    <source>
        <dbReference type="NCBIfam" id="TIGR01378"/>
    </source>
</evidence>
<reference evidence="7 8" key="1">
    <citation type="submission" date="2018-05" db="EMBL/GenBank/DDBJ databases">
        <authorList>
            <person name="Goeker M."/>
            <person name="Huntemann M."/>
            <person name="Clum A."/>
            <person name="Pillay M."/>
            <person name="Palaniappan K."/>
            <person name="Varghese N."/>
            <person name="Mikhailova N."/>
            <person name="Stamatis D."/>
            <person name="Reddy T."/>
            <person name="Daum C."/>
            <person name="Shapiro N."/>
            <person name="Ivanova N."/>
            <person name="Kyrpides N."/>
            <person name="Woyke T."/>
        </authorList>
    </citation>
    <scope>NUCLEOTIDE SEQUENCE [LARGE SCALE GENOMIC DNA]</scope>
    <source>
        <strain evidence="7 8">DSM 26524</strain>
    </source>
</reference>
<sequence>MKTTVIISGGSLEKDFALAFLKEHSYEYLVGADRGIEFLKANGIEPTHIVGDFDSTGKEALSFFEKNENIEIRRFNPHKDFTDTQLALDLALSLGSSRVYILGCFGTRIDHVLANVRILRMALEKDIQCFLCDARNRVRLTDRPVTLQKDGQYGKYVSLFALSGEVTGLTLRGFCYPLTDYTMKSEDSIGVSNEIKDGEAQILFKSGKLVIVESRD</sequence>
<dbReference type="GO" id="GO:0006772">
    <property type="term" value="P:thiamine metabolic process"/>
    <property type="evidence" value="ECO:0007669"/>
    <property type="project" value="UniProtKB-UniRule"/>
</dbReference>
<dbReference type="GO" id="GO:0004788">
    <property type="term" value="F:thiamine diphosphokinase activity"/>
    <property type="evidence" value="ECO:0007669"/>
    <property type="project" value="UniProtKB-UniRule"/>
</dbReference>
<dbReference type="Proteomes" id="UP000245412">
    <property type="component" value="Unassembled WGS sequence"/>
</dbReference>
<dbReference type="NCBIfam" id="TIGR01378">
    <property type="entry name" value="thi_PPkinase"/>
    <property type="match status" value="1"/>
</dbReference>
<accession>A0AB73SZX6</accession>
<dbReference type="InterPro" id="IPR007371">
    <property type="entry name" value="TPK_catalytic"/>
</dbReference>
<dbReference type="EC" id="2.7.6.2" evidence="5"/>
<dbReference type="GO" id="GO:0030975">
    <property type="term" value="F:thiamine binding"/>
    <property type="evidence" value="ECO:0007669"/>
    <property type="project" value="InterPro"/>
</dbReference>
<dbReference type="GO" id="GO:0016301">
    <property type="term" value="F:kinase activity"/>
    <property type="evidence" value="ECO:0007669"/>
    <property type="project" value="UniProtKB-KW"/>
</dbReference>
<dbReference type="RefSeq" id="WP_109747917.1">
    <property type="nucleotide sequence ID" value="NZ_CABJAT010000008.1"/>
</dbReference>
<dbReference type="Pfam" id="PF04265">
    <property type="entry name" value="TPK_B1_binding"/>
    <property type="match status" value="1"/>
</dbReference>
<dbReference type="SMART" id="SM00983">
    <property type="entry name" value="TPK_B1_binding"/>
    <property type="match status" value="1"/>
</dbReference>
<comment type="caution">
    <text evidence="7">The sequence shown here is derived from an EMBL/GenBank/DDBJ whole genome shotgun (WGS) entry which is preliminary data.</text>
</comment>
<dbReference type="InterPro" id="IPR036371">
    <property type="entry name" value="TPK_B1-bd_sf"/>
</dbReference>
<dbReference type="SUPFAM" id="SSF63862">
    <property type="entry name" value="Thiamin pyrophosphokinase, substrate-binding domain"/>
    <property type="match status" value="1"/>
</dbReference>
<dbReference type="InterPro" id="IPR007373">
    <property type="entry name" value="Thiamin_PyroPKinase_B1-bd"/>
</dbReference>
<proteinExistence type="predicted"/>
<evidence type="ECO:0000259" key="6">
    <source>
        <dbReference type="SMART" id="SM00983"/>
    </source>
</evidence>
<evidence type="ECO:0000313" key="8">
    <source>
        <dbReference type="Proteomes" id="UP000245412"/>
    </source>
</evidence>
<dbReference type="InterPro" id="IPR006282">
    <property type="entry name" value="Thi_PPkinase"/>
</dbReference>
<protein>
    <recommendedName>
        <fullName evidence="5">Thiamine diphosphokinase</fullName>
        <ecNumber evidence="5">2.7.6.2</ecNumber>
    </recommendedName>
</protein>
<dbReference type="GO" id="GO:0009229">
    <property type="term" value="P:thiamine diphosphate biosynthetic process"/>
    <property type="evidence" value="ECO:0007669"/>
    <property type="project" value="InterPro"/>
</dbReference>
<dbReference type="EMBL" id="QGGY01000014">
    <property type="protein sequence ID" value="PWJ73050.1"/>
    <property type="molecule type" value="Genomic_DNA"/>
</dbReference>
<evidence type="ECO:0000313" key="7">
    <source>
        <dbReference type="EMBL" id="PWJ73050.1"/>
    </source>
</evidence>
<dbReference type="InterPro" id="IPR036759">
    <property type="entry name" value="TPK_catalytic_sf"/>
</dbReference>
<dbReference type="CDD" id="cd07995">
    <property type="entry name" value="TPK"/>
    <property type="match status" value="1"/>
</dbReference>
<evidence type="ECO:0000256" key="3">
    <source>
        <dbReference type="ARBA" id="ARBA00022777"/>
    </source>
</evidence>
<evidence type="ECO:0000256" key="4">
    <source>
        <dbReference type="ARBA" id="ARBA00022840"/>
    </source>
</evidence>
<dbReference type="Pfam" id="PF04263">
    <property type="entry name" value="TPK_catalytic"/>
    <property type="match status" value="1"/>
</dbReference>
<organism evidence="7 8">
    <name type="scientific">Murimonas intestini</name>
    <dbReference type="NCBI Taxonomy" id="1337051"/>
    <lineage>
        <taxon>Bacteria</taxon>
        <taxon>Bacillati</taxon>
        <taxon>Bacillota</taxon>
        <taxon>Clostridia</taxon>
        <taxon>Lachnospirales</taxon>
        <taxon>Lachnospiraceae</taxon>
        <taxon>Murimonas</taxon>
    </lineage>
</organism>
<dbReference type="SUPFAM" id="SSF63999">
    <property type="entry name" value="Thiamin pyrophosphokinase, catalytic domain"/>
    <property type="match status" value="1"/>
</dbReference>
<keyword evidence="2" id="KW-0547">Nucleotide-binding</keyword>
<keyword evidence="4" id="KW-0067">ATP-binding</keyword>
<dbReference type="Gene3D" id="3.40.50.10240">
    <property type="entry name" value="Thiamin pyrophosphokinase, catalytic domain"/>
    <property type="match status" value="1"/>
</dbReference>